<dbReference type="Pfam" id="PF03706">
    <property type="entry name" value="LPG_synthase_TM"/>
    <property type="match status" value="1"/>
</dbReference>
<keyword evidence="8" id="KW-1185">Reference proteome</keyword>
<feature type="transmembrane region" description="Helical" evidence="6">
    <location>
        <begin position="44"/>
        <end position="68"/>
    </location>
</feature>
<evidence type="ECO:0000256" key="4">
    <source>
        <dbReference type="ARBA" id="ARBA00022989"/>
    </source>
</evidence>
<proteinExistence type="predicted"/>
<reference evidence="8" key="1">
    <citation type="journal article" date="2019" name="J. Bacteriol.">
        <title>A Mutagenic Screen Identifies a TonB-Dependent Receptor Required for the Lanthanide Metal Switch in the Type I Methanotroph 'Methylotuvimicrobium buryatense' 5GB1C.</title>
        <authorList>
            <person name="Groom J.D."/>
            <person name="Ford S.M."/>
            <person name="Pesesky M.W."/>
            <person name="Lidstrom M.E."/>
        </authorList>
    </citation>
    <scope>NUCLEOTIDE SEQUENCE [LARGE SCALE GENOMIC DNA]</scope>
    <source>
        <strain evidence="8">5GB1C</strain>
    </source>
</reference>
<sequence length="326" mass="35267">MLLLIERRQVTLILKFSIAITALIYVVYLVDWERSIKVLRQADIRWLLSAFGLSLLGICFAAFRWVILLRAAQKLYSVVSAYRAYLTGTFYSLAMPGVIGGDATRIWLCHRAIDASISLVAATVLLERVLGVLALLFLLSVGISFFPITTRGLGVGIVPTLALSGLCGIIALPFLLRRFSISQQFQGRCADNRFITWVLKASKGLAPLKTVRVTHLLSALILSVIFQLFDIAVTYSIAQALEIKLSTSMLLVAMPIVYLATVLPISPGGLGVREGALVFVLAQFGISAADAALLALTVFVNRAAVGVLGGLQYLVGGKKISAKKVR</sequence>
<feature type="transmembrane region" description="Helical" evidence="6">
    <location>
        <begin position="88"/>
        <end position="108"/>
    </location>
</feature>
<dbReference type="Proteomes" id="UP000305881">
    <property type="component" value="Chromosome"/>
</dbReference>
<feature type="transmembrane region" description="Helical" evidence="6">
    <location>
        <begin position="12"/>
        <end position="32"/>
    </location>
</feature>
<dbReference type="AlphaFoldDB" id="A0A4P9UP29"/>
<keyword evidence="4 6" id="KW-1133">Transmembrane helix</keyword>
<organism evidence="7 8">
    <name type="scientific">Methylotuvimicrobium buryatense</name>
    <name type="common">Methylomicrobium buryatense</name>
    <dbReference type="NCBI Taxonomy" id="95641"/>
    <lineage>
        <taxon>Bacteria</taxon>
        <taxon>Pseudomonadati</taxon>
        <taxon>Pseudomonadota</taxon>
        <taxon>Gammaproteobacteria</taxon>
        <taxon>Methylococcales</taxon>
        <taxon>Methylococcaceae</taxon>
        <taxon>Methylotuvimicrobium</taxon>
    </lineage>
</organism>
<name>A0A4P9UP29_METBY</name>
<evidence type="ECO:0000313" key="8">
    <source>
        <dbReference type="Proteomes" id="UP000305881"/>
    </source>
</evidence>
<keyword evidence="2" id="KW-1003">Cell membrane</keyword>
<dbReference type="OrthoDB" id="8566106at2"/>
<evidence type="ECO:0000256" key="2">
    <source>
        <dbReference type="ARBA" id="ARBA00022475"/>
    </source>
</evidence>
<keyword evidence="3 6" id="KW-0812">Transmembrane</keyword>
<evidence type="ECO:0000256" key="6">
    <source>
        <dbReference type="SAM" id="Phobius"/>
    </source>
</evidence>
<evidence type="ECO:0000313" key="7">
    <source>
        <dbReference type="EMBL" id="QCW81981.1"/>
    </source>
</evidence>
<keyword evidence="5 6" id="KW-0472">Membrane</keyword>
<dbReference type="InterPro" id="IPR022791">
    <property type="entry name" value="L-PG_synthase/AglD"/>
</dbReference>
<protein>
    <submittedName>
        <fullName evidence="7">Flippase-like domain-containing protein</fullName>
    </submittedName>
</protein>
<feature type="transmembrane region" description="Helical" evidence="6">
    <location>
        <begin position="275"/>
        <end position="293"/>
    </location>
</feature>
<comment type="subcellular location">
    <subcellularLocation>
        <location evidence="1">Cell membrane</location>
        <topology evidence="1">Multi-pass membrane protein</topology>
    </subcellularLocation>
</comment>
<accession>A0A4P9UP29</accession>
<dbReference type="PANTHER" id="PTHR40277">
    <property type="entry name" value="BLL5419 PROTEIN"/>
    <property type="match status" value="1"/>
</dbReference>
<dbReference type="NCBIfam" id="TIGR00374">
    <property type="entry name" value="flippase-like domain"/>
    <property type="match status" value="1"/>
</dbReference>
<feature type="transmembrane region" description="Helical" evidence="6">
    <location>
        <begin position="129"/>
        <end position="148"/>
    </location>
</feature>
<feature type="transmembrane region" description="Helical" evidence="6">
    <location>
        <begin position="243"/>
        <end position="263"/>
    </location>
</feature>
<evidence type="ECO:0000256" key="5">
    <source>
        <dbReference type="ARBA" id="ARBA00023136"/>
    </source>
</evidence>
<feature type="transmembrane region" description="Helical" evidence="6">
    <location>
        <begin position="216"/>
        <end position="237"/>
    </location>
</feature>
<dbReference type="EMBL" id="CP035467">
    <property type="protein sequence ID" value="QCW81981.1"/>
    <property type="molecule type" value="Genomic_DNA"/>
</dbReference>
<dbReference type="KEGG" id="mbur:EQU24_06745"/>
<dbReference type="GO" id="GO:0005886">
    <property type="term" value="C:plasma membrane"/>
    <property type="evidence" value="ECO:0007669"/>
    <property type="project" value="UniProtKB-SubCell"/>
</dbReference>
<evidence type="ECO:0000256" key="3">
    <source>
        <dbReference type="ARBA" id="ARBA00022692"/>
    </source>
</evidence>
<dbReference type="STRING" id="675511.GCA_000341735_01665"/>
<evidence type="ECO:0000256" key="1">
    <source>
        <dbReference type="ARBA" id="ARBA00004651"/>
    </source>
</evidence>
<feature type="transmembrane region" description="Helical" evidence="6">
    <location>
        <begin position="154"/>
        <end position="176"/>
    </location>
</feature>
<gene>
    <name evidence="7" type="ORF">EQU24_06745</name>
</gene>
<dbReference type="PANTHER" id="PTHR40277:SF1">
    <property type="entry name" value="BLL5419 PROTEIN"/>
    <property type="match status" value="1"/>
</dbReference>